<keyword evidence="10" id="KW-1185">Reference proteome</keyword>
<evidence type="ECO:0000256" key="1">
    <source>
        <dbReference type="ARBA" id="ARBA00004651"/>
    </source>
</evidence>
<feature type="transmembrane region" description="Helical" evidence="8">
    <location>
        <begin position="241"/>
        <end position="259"/>
    </location>
</feature>
<protein>
    <submittedName>
        <fullName evidence="9">Trk system potassium uptake protein TrkH</fullName>
    </submittedName>
</protein>
<evidence type="ECO:0000256" key="4">
    <source>
        <dbReference type="ARBA" id="ARBA00022692"/>
    </source>
</evidence>
<proteinExistence type="predicted"/>
<comment type="subcellular location">
    <subcellularLocation>
        <location evidence="1">Cell membrane</location>
        <topology evidence="1">Multi-pass membrane protein</topology>
    </subcellularLocation>
</comment>
<keyword evidence="7 8" id="KW-0472">Membrane</keyword>
<name>A0A2W7NKH1_9RHOB</name>
<evidence type="ECO:0000256" key="5">
    <source>
        <dbReference type="ARBA" id="ARBA00022989"/>
    </source>
</evidence>
<dbReference type="InterPro" id="IPR003445">
    <property type="entry name" value="Cat_transpt"/>
</dbReference>
<sequence length="501" mass="54419">MDRLARQPFILTLMGIGAIAMFLPAIHAYHVRDLHEARSFFYSGALLMVFVTLVCIAVASGRRRRRAAGLLLSLVATLIVLPPILAMPFYEALGDVSWIECWFEMVSALTTTGATMFPDPGGLPDSLHLWRGLVAWLGGLLFWIGAVAILAPLNLGGFEVVTIDQLSARRSVLRERGSGDAVERLHRYTVRLTPIYVGLTLTLWTLLVLVGHEPLDGAILAMSTLSTSGITAGTVTEGPFAAEFVIAIFLVFALSRLTFQTDGIVRRPGYMFRDPEIRLSLFLILAVTAFLFLRHWVGAFEEEDQEDLAAAGRALWGTIFTTISFLTTTGFESAAFVHARDWSGLQTTGLVLMGLALVGGGVATTAGGVKLLRIYALYKHGRREMERLVHPSSIGGSGAVGRRLRREGAFVAWIFFMLFAISLAVIMAALTLAGQDFEESLILTISALSTTGPVAEVAGEVPIRFADLSTSAQVITALAMILGRLETLAFIALFNRGFWHS</sequence>
<feature type="transmembrane region" description="Helical" evidence="8">
    <location>
        <begin position="410"/>
        <end position="433"/>
    </location>
</feature>
<dbReference type="EMBL" id="QKZL01000001">
    <property type="protein sequence ID" value="PZX19953.1"/>
    <property type="molecule type" value="Genomic_DNA"/>
</dbReference>
<evidence type="ECO:0000256" key="7">
    <source>
        <dbReference type="ARBA" id="ARBA00023136"/>
    </source>
</evidence>
<evidence type="ECO:0000256" key="2">
    <source>
        <dbReference type="ARBA" id="ARBA00022448"/>
    </source>
</evidence>
<dbReference type="Proteomes" id="UP000248916">
    <property type="component" value="Unassembled WGS sequence"/>
</dbReference>
<evidence type="ECO:0000256" key="8">
    <source>
        <dbReference type="SAM" id="Phobius"/>
    </source>
</evidence>
<feature type="transmembrane region" description="Helical" evidence="8">
    <location>
        <begin position="474"/>
        <end position="494"/>
    </location>
</feature>
<dbReference type="GO" id="GO:0030001">
    <property type="term" value="P:metal ion transport"/>
    <property type="evidence" value="ECO:0007669"/>
    <property type="project" value="UniProtKB-ARBA"/>
</dbReference>
<feature type="transmembrane region" description="Helical" evidence="8">
    <location>
        <begin position="40"/>
        <end position="59"/>
    </location>
</feature>
<keyword evidence="4 8" id="KW-0812">Transmembrane</keyword>
<dbReference type="RefSeq" id="WP_111535601.1">
    <property type="nucleotide sequence ID" value="NZ_QKZL01000001.1"/>
</dbReference>
<dbReference type="PANTHER" id="PTHR32024:SF3">
    <property type="entry name" value="TRK SYSTEM POTASSIUM UPTAKE PROTEIN"/>
    <property type="match status" value="1"/>
</dbReference>
<comment type="caution">
    <text evidence="9">The sequence shown here is derived from an EMBL/GenBank/DDBJ whole genome shotgun (WGS) entry which is preliminary data.</text>
</comment>
<evidence type="ECO:0000313" key="10">
    <source>
        <dbReference type="Proteomes" id="UP000248916"/>
    </source>
</evidence>
<dbReference type="OrthoDB" id="7818483at2"/>
<accession>A0A2W7NKH1</accession>
<evidence type="ECO:0000313" key="9">
    <source>
        <dbReference type="EMBL" id="PZX19953.1"/>
    </source>
</evidence>
<dbReference type="Pfam" id="PF02386">
    <property type="entry name" value="TrkH"/>
    <property type="match status" value="1"/>
</dbReference>
<reference evidence="9 10" key="1">
    <citation type="submission" date="2018-06" db="EMBL/GenBank/DDBJ databases">
        <title>Genomic Encyclopedia of Archaeal and Bacterial Type Strains, Phase II (KMG-II): from individual species to whole genera.</title>
        <authorList>
            <person name="Goeker M."/>
        </authorList>
    </citation>
    <scope>NUCLEOTIDE SEQUENCE [LARGE SCALE GENOMIC DNA]</scope>
    <source>
        <strain evidence="9 10">DSM 22009</strain>
    </source>
</reference>
<keyword evidence="5 8" id="KW-1133">Transmembrane helix</keyword>
<keyword evidence="2" id="KW-0813">Transport</keyword>
<feature type="transmembrane region" description="Helical" evidence="8">
    <location>
        <begin position="71"/>
        <end position="90"/>
    </location>
</feature>
<dbReference type="AlphaFoldDB" id="A0A2W7NKH1"/>
<evidence type="ECO:0000256" key="3">
    <source>
        <dbReference type="ARBA" id="ARBA00022475"/>
    </source>
</evidence>
<feature type="transmembrane region" description="Helical" evidence="8">
    <location>
        <begin position="279"/>
        <end position="297"/>
    </location>
</feature>
<dbReference type="GO" id="GO:0008324">
    <property type="term" value="F:monoatomic cation transmembrane transporter activity"/>
    <property type="evidence" value="ECO:0007669"/>
    <property type="project" value="InterPro"/>
</dbReference>
<feature type="transmembrane region" description="Helical" evidence="8">
    <location>
        <begin position="350"/>
        <end position="378"/>
    </location>
</feature>
<feature type="transmembrane region" description="Helical" evidence="8">
    <location>
        <begin position="129"/>
        <end position="151"/>
    </location>
</feature>
<gene>
    <name evidence="9" type="ORF">LX81_00417</name>
</gene>
<organism evidence="9 10">
    <name type="scientific">Palleronia aestuarii</name>
    <dbReference type="NCBI Taxonomy" id="568105"/>
    <lineage>
        <taxon>Bacteria</taxon>
        <taxon>Pseudomonadati</taxon>
        <taxon>Pseudomonadota</taxon>
        <taxon>Alphaproteobacteria</taxon>
        <taxon>Rhodobacterales</taxon>
        <taxon>Roseobacteraceae</taxon>
        <taxon>Palleronia</taxon>
    </lineage>
</organism>
<dbReference type="PANTHER" id="PTHR32024">
    <property type="entry name" value="TRK SYSTEM POTASSIUM UPTAKE PROTEIN TRKG-RELATED"/>
    <property type="match status" value="1"/>
</dbReference>
<evidence type="ECO:0000256" key="6">
    <source>
        <dbReference type="ARBA" id="ARBA00023065"/>
    </source>
</evidence>
<keyword evidence="6" id="KW-0406">Ion transport</keyword>
<feature type="transmembrane region" description="Helical" evidence="8">
    <location>
        <begin position="193"/>
        <end position="210"/>
    </location>
</feature>
<keyword evidence="3" id="KW-1003">Cell membrane</keyword>
<feature type="transmembrane region" description="Helical" evidence="8">
    <location>
        <begin position="9"/>
        <end position="28"/>
    </location>
</feature>
<dbReference type="GO" id="GO:0005886">
    <property type="term" value="C:plasma membrane"/>
    <property type="evidence" value="ECO:0007669"/>
    <property type="project" value="UniProtKB-SubCell"/>
</dbReference>